<evidence type="ECO:0000256" key="1">
    <source>
        <dbReference type="SAM" id="Phobius"/>
    </source>
</evidence>
<evidence type="ECO:0000313" key="2">
    <source>
        <dbReference type="EMBL" id="BAH51430.1"/>
    </source>
</evidence>
<dbReference type="PATRIC" id="fig|632772.20.peg.3333"/>
<dbReference type="Proteomes" id="UP000002212">
    <property type="component" value="Chromosome"/>
</dbReference>
<protein>
    <submittedName>
        <fullName evidence="2">Hypothetical membrane protein</fullName>
    </submittedName>
</protein>
<dbReference type="AlphaFoldDB" id="C1B6X7"/>
<keyword evidence="1" id="KW-0812">Transmembrane</keyword>
<feature type="transmembrane region" description="Helical" evidence="1">
    <location>
        <begin position="35"/>
        <end position="57"/>
    </location>
</feature>
<name>C1B6X7_RHOOB</name>
<reference evidence="2 3" key="1">
    <citation type="submission" date="2009-03" db="EMBL/GenBank/DDBJ databases">
        <title>Comparison of the complete genome sequences of Rhodococcus erythropolis PR4 and Rhodococcus opacus B4.</title>
        <authorList>
            <person name="Takarada H."/>
            <person name="Sekine M."/>
            <person name="Hosoyama A."/>
            <person name="Yamada R."/>
            <person name="Fujisawa T."/>
            <person name="Omata S."/>
            <person name="Shimizu A."/>
            <person name="Tsukatani N."/>
            <person name="Tanikawa S."/>
            <person name="Fujita N."/>
            <person name="Harayama S."/>
        </authorList>
    </citation>
    <scope>NUCLEOTIDE SEQUENCE [LARGE SCALE GENOMIC DNA]</scope>
    <source>
        <strain evidence="2 3">B4</strain>
    </source>
</reference>
<gene>
    <name evidence="2" type="ordered locus">ROP_31830</name>
</gene>
<evidence type="ECO:0000313" key="3">
    <source>
        <dbReference type="Proteomes" id="UP000002212"/>
    </source>
</evidence>
<keyword evidence="1" id="KW-1133">Transmembrane helix</keyword>
<dbReference type="HOGENOM" id="CLU_2938742_0_0_11"/>
<keyword evidence="1" id="KW-0472">Membrane</keyword>
<proteinExistence type="predicted"/>
<dbReference type="EMBL" id="AP011115">
    <property type="protein sequence ID" value="BAH51430.1"/>
    <property type="molecule type" value="Genomic_DNA"/>
</dbReference>
<accession>C1B6X7</accession>
<organism evidence="2 3">
    <name type="scientific">Rhodococcus opacus (strain B4)</name>
    <dbReference type="NCBI Taxonomy" id="632772"/>
    <lineage>
        <taxon>Bacteria</taxon>
        <taxon>Bacillati</taxon>
        <taxon>Actinomycetota</taxon>
        <taxon>Actinomycetes</taxon>
        <taxon>Mycobacteriales</taxon>
        <taxon>Nocardiaceae</taxon>
        <taxon>Rhodococcus</taxon>
    </lineage>
</organism>
<sequence>MFGLGIALGAAALVAGALALRHPDIADHESTSLEALLGMLAGVCGIAAGLIFLVSALPNL</sequence>
<dbReference type="KEGG" id="rop:ROP_31830"/>